<proteinExistence type="predicted"/>
<evidence type="ECO:0000313" key="1">
    <source>
        <dbReference type="EMBL" id="RKO91847.1"/>
    </source>
</evidence>
<dbReference type="Proteomes" id="UP000269721">
    <property type="component" value="Unassembled WGS sequence"/>
</dbReference>
<dbReference type="OrthoDB" id="2160985at2759"/>
<accession>A0A4V1IS02</accession>
<organism evidence="1 2">
    <name type="scientific">Blyttiomyces helicus</name>
    <dbReference type="NCBI Taxonomy" id="388810"/>
    <lineage>
        <taxon>Eukaryota</taxon>
        <taxon>Fungi</taxon>
        <taxon>Fungi incertae sedis</taxon>
        <taxon>Chytridiomycota</taxon>
        <taxon>Chytridiomycota incertae sedis</taxon>
        <taxon>Chytridiomycetes</taxon>
        <taxon>Chytridiomycetes incertae sedis</taxon>
        <taxon>Blyttiomyces</taxon>
    </lineage>
</organism>
<dbReference type="EMBL" id="KZ994878">
    <property type="protein sequence ID" value="RKO91847.1"/>
    <property type="molecule type" value="Genomic_DNA"/>
</dbReference>
<gene>
    <name evidence="1" type="ORF">BDK51DRAFT_41431</name>
</gene>
<name>A0A4V1IS02_9FUNG</name>
<protein>
    <submittedName>
        <fullName evidence="1">Uncharacterized protein</fullName>
    </submittedName>
</protein>
<sequence>MDLRSLRVPVYDSPVLPSSESAIFMVKPDGEKTYVVDGGCVWLLTRTHWDVDVTGFFPKQVCCQYSSKPGIVCCESMPCGMLVFLYAVSVSGKGISKEDIYRSSGWELGATTMCGVPLVVRDCFDSLEAASNERSLLDYPTDGIVAVDPERGLTLRYKMPTVDLIAKGRRLLARGSRYLKKSRLQCSPSMLSGSVYECRFQADKGGKLKVSNFHYRPDKSSPNSGEVFDSAISTFFYKLDSSPFFRSLFQHFCFSLRSEVYALARACKSAGMLVVDFGSGRLQSLSAMDFAMDTYLLCDPSLNVSRLKGSLTYSTLLSTVASDVVNNLKALNSGRTRVVTYKGMAEDISMQDHVVNYLSENSIPIELQAGYEQQDGGYTRGLFGFGDDEPYTEQLMLSHELSKYVRLNRYSKT</sequence>
<reference evidence="2" key="1">
    <citation type="journal article" date="2018" name="Nat. Microbiol.">
        <title>Leveraging single-cell genomics to expand the fungal tree of life.</title>
        <authorList>
            <person name="Ahrendt S.R."/>
            <person name="Quandt C.A."/>
            <person name="Ciobanu D."/>
            <person name="Clum A."/>
            <person name="Salamov A."/>
            <person name="Andreopoulos B."/>
            <person name="Cheng J.F."/>
            <person name="Woyke T."/>
            <person name="Pelin A."/>
            <person name="Henrissat B."/>
            <person name="Reynolds N.K."/>
            <person name="Benny G.L."/>
            <person name="Smith M.E."/>
            <person name="James T.Y."/>
            <person name="Grigoriev I.V."/>
        </authorList>
    </citation>
    <scope>NUCLEOTIDE SEQUENCE [LARGE SCALE GENOMIC DNA]</scope>
</reference>
<keyword evidence="2" id="KW-1185">Reference proteome</keyword>
<evidence type="ECO:0000313" key="2">
    <source>
        <dbReference type="Proteomes" id="UP000269721"/>
    </source>
</evidence>
<dbReference type="AlphaFoldDB" id="A0A4V1IS02"/>